<organism evidence="2 3">
    <name type="scientific">Reticulomyxa filosa</name>
    <dbReference type="NCBI Taxonomy" id="46433"/>
    <lineage>
        <taxon>Eukaryota</taxon>
        <taxon>Sar</taxon>
        <taxon>Rhizaria</taxon>
        <taxon>Retaria</taxon>
        <taxon>Foraminifera</taxon>
        <taxon>Monothalamids</taxon>
        <taxon>Reticulomyxidae</taxon>
        <taxon>Reticulomyxa</taxon>
    </lineage>
</organism>
<keyword evidence="3" id="KW-1185">Reference proteome</keyword>
<dbReference type="EMBL" id="ASPP01032760">
    <property type="protein sequence ID" value="ETO03645.1"/>
    <property type="molecule type" value="Genomic_DNA"/>
</dbReference>
<proteinExistence type="predicted"/>
<dbReference type="Pfam" id="PF14555">
    <property type="entry name" value="UBA_4"/>
    <property type="match status" value="1"/>
</dbReference>
<evidence type="ECO:0000313" key="3">
    <source>
        <dbReference type="Proteomes" id="UP000023152"/>
    </source>
</evidence>
<sequence>ARNLLATTAFSVNQIADITGVSVEKLQKLEDDEQPESEEEEETTVISEESRVAASIETPNESVVNHQKQITITSEQFNKALALTNTEMQNLDALIVGGEKEVASRSGEALELLKKLKMAVGLSPGGILCVFFWIDTLRQFRSDLLTTTFTDKEKQQLANEVQKATEEKEKETKFPCKYRVVIHPGAMAKEKVELTSNAVGKIHIGTCVTVEEIQGRRARISEPLVGCLSVHTDGEKSRIILQKEGTKSPEMEAALQAERGRQTKVLILKSITTLSDATVERLLEKSDWNLRNAIDAFYTAKYKTLEYVMKAQQQPQQQMGTTTETEKTNSSSTLSIPKENKPSTANPTGRRQSKLLFWKSWKKFTVVVVNKFLLVVHYSHNIVCQLCSLKKNKHDLASFNSKYLQAYSCFCVQQYDFFFNNPFAIITKNDYRKQKSNNLAAILMPLILEEKNQNSFILKIFDDKTREVERGVTFVRQKTKWVI</sequence>
<feature type="region of interest" description="Disordered" evidence="1">
    <location>
        <begin position="314"/>
        <end position="349"/>
    </location>
</feature>
<feature type="non-terminal residue" evidence="2">
    <location>
        <position position="1"/>
    </location>
</feature>
<evidence type="ECO:0000256" key="1">
    <source>
        <dbReference type="SAM" id="MobiDB-lite"/>
    </source>
</evidence>
<dbReference type="Proteomes" id="UP000023152">
    <property type="component" value="Unassembled WGS sequence"/>
</dbReference>
<dbReference type="CDD" id="cd14273">
    <property type="entry name" value="UBA_TAP-C_like"/>
    <property type="match status" value="1"/>
</dbReference>
<dbReference type="AlphaFoldDB" id="X6LSB7"/>
<reference evidence="2 3" key="1">
    <citation type="journal article" date="2013" name="Curr. Biol.">
        <title>The Genome of the Foraminiferan Reticulomyxa filosa.</title>
        <authorList>
            <person name="Glockner G."/>
            <person name="Hulsmann N."/>
            <person name="Schleicher M."/>
            <person name="Noegel A.A."/>
            <person name="Eichinger L."/>
            <person name="Gallinger C."/>
            <person name="Pawlowski J."/>
            <person name="Sierra R."/>
            <person name="Euteneuer U."/>
            <person name="Pillet L."/>
            <person name="Moustafa A."/>
            <person name="Platzer M."/>
            <person name="Groth M."/>
            <person name="Szafranski K."/>
            <person name="Schliwa M."/>
        </authorList>
    </citation>
    <scope>NUCLEOTIDE SEQUENCE [LARGE SCALE GENOMIC DNA]</scope>
</reference>
<gene>
    <name evidence="2" type="ORF">RFI_33757</name>
</gene>
<feature type="non-terminal residue" evidence="2">
    <location>
        <position position="483"/>
    </location>
</feature>
<feature type="region of interest" description="Disordered" evidence="1">
    <location>
        <begin position="28"/>
        <end position="47"/>
    </location>
</feature>
<name>X6LSB7_RETFI</name>
<protein>
    <submittedName>
        <fullName evidence="2">Uncharacterized protein</fullName>
    </submittedName>
</protein>
<comment type="caution">
    <text evidence="2">The sequence shown here is derived from an EMBL/GenBank/DDBJ whole genome shotgun (WGS) entry which is preliminary data.</text>
</comment>
<feature type="compositionally biased region" description="Acidic residues" evidence="1">
    <location>
        <begin position="30"/>
        <end position="43"/>
    </location>
</feature>
<evidence type="ECO:0000313" key="2">
    <source>
        <dbReference type="EMBL" id="ETO03645.1"/>
    </source>
</evidence>
<accession>X6LSB7</accession>
<feature type="compositionally biased region" description="Low complexity" evidence="1">
    <location>
        <begin position="314"/>
        <end position="335"/>
    </location>
</feature>